<accession>A0A4R2R360</accession>
<evidence type="ECO:0000256" key="5">
    <source>
        <dbReference type="ARBA" id="ARBA00022692"/>
    </source>
</evidence>
<feature type="transmembrane region" description="Helical" evidence="9">
    <location>
        <begin position="55"/>
        <end position="74"/>
    </location>
</feature>
<evidence type="ECO:0000256" key="2">
    <source>
        <dbReference type="ARBA" id="ARBA00005658"/>
    </source>
</evidence>
<dbReference type="InterPro" id="IPR000060">
    <property type="entry name" value="BCCT_transptr"/>
</dbReference>
<evidence type="ECO:0000313" key="10">
    <source>
        <dbReference type="EMBL" id="TCP56457.1"/>
    </source>
</evidence>
<evidence type="ECO:0000256" key="3">
    <source>
        <dbReference type="ARBA" id="ARBA00022448"/>
    </source>
</evidence>
<dbReference type="Pfam" id="PF02028">
    <property type="entry name" value="BCCT"/>
    <property type="match status" value="1"/>
</dbReference>
<sequence>MLEKLHDKLGLRTNPVIFFVSAGLTALFVTVTIAFTGPMDSLFGSMSDWILDKLGWFYILGVTTFLIFLIWIAVSRYGNVRLGGENERPEFSTPVWFAMLFAAGIGTILMFWGVAEPVSHFANPPMQDVPPESVPAANQAMSFTLYHFGLHTWTIFCLPALAFAYFIYKRGLPARVSSIFQPLLGDKIYGPIGRIIDITAVIGTIFGVAVSIGLGTLQINSGLARLFGVSEGAVMQILIIAVVSVIALISVALGLSKGIKRLSNANIVMAIGLMVFVLVTGSTLYLTRGIIETTGNYLSSIVPLSFWNDTFGNTGWQGGWTVFYWAWTITWSPFVGIFIARISRGRTIRDFIRGVLFLPTAFSIIWYAIFGYSAFDIERNGSGGLVDEVVNNGDIPGALFAFLENFPWAMVMSTLAVILVVIFFTTSMDSAALVVDMLCTGESEPGPTRQRVFWAIAIGIVAGTLLAATGQGGLEALQQVITVIGLPFFVIAFLMMFNLIRALREDTAEFLPNTKTNGKGKSDSADGDAVAAERGAKGETAAVD</sequence>
<proteinExistence type="inferred from homology"/>
<dbReference type="AlphaFoldDB" id="A0A4R2R360"/>
<evidence type="ECO:0000313" key="11">
    <source>
        <dbReference type="Proteomes" id="UP000294911"/>
    </source>
</evidence>
<dbReference type="EMBL" id="SLXQ01000001">
    <property type="protein sequence ID" value="TCP56457.1"/>
    <property type="molecule type" value="Genomic_DNA"/>
</dbReference>
<keyword evidence="3" id="KW-0813">Transport</keyword>
<dbReference type="NCBIfam" id="TIGR00842">
    <property type="entry name" value="bcct"/>
    <property type="match status" value="1"/>
</dbReference>
<dbReference type="Proteomes" id="UP000294911">
    <property type="component" value="Unassembled WGS sequence"/>
</dbReference>
<keyword evidence="6 9" id="KW-1133">Transmembrane helix</keyword>
<comment type="similarity">
    <text evidence="2">Belongs to the BCCT transporter (TC 2.A.15) family.</text>
</comment>
<evidence type="ECO:0000256" key="9">
    <source>
        <dbReference type="SAM" id="Phobius"/>
    </source>
</evidence>
<keyword evidence="5 9" id="KW-0812">Transmembrane</keyword>
<feature type="transmembrane region" description="Helical" evidence="9">
    <location>
        <begin position="452"/>
        <end position="470"/>
    </location>
</feature>
<keyword evidence="4" id="KW-1003">Cell membrane</keyword>
<evidence type="ECO:0000256" key="7">
    <source>
        <dbReference type="ARBA" id="ARBA00023136"/>
    </source>
</evidence>
<comment type="caution">
    <text evidence="10">The sequence shown here is derived from an EMBL/GenBank/DDBJ whole genome shotgun (WGS) entry which is preliminary data.</text>
</comment>
<gene>
    <name evidence="10" type="ORF">EV191_101400</name>
</gene>
<dbReference type="GO" id="GO:0022857">
    <property type="term" value="F:transmembrane transporter activity"/>
    <property type="evidence" value="ECO:0007669"/>
    <property type="project" value="InterPro"/>
</dbReference>
<feature type="transmembrane region" description="Helical" evidence="9">
    <location>
        <begin position="354"/>
        <end position="375"/>
    </location>
</feature>
<feature type="transmembrane region" description="Helical" evidence="9">
    <location>
        <begin position="267"/>
        <end position="286"/>
    </location>
</feature>
<dbReference type="PANTHER" id="PTHR30047:SF7">
    <property type="entry name" value="HIGH-AFFINITY CHOLINE TRANSPORT PROTEIN"/>
    <property type="match status" value="1"/>
</dbReference>
<dbReference type="RefSeq" id="WP_132875052.1">
    <property type="nucleotide sequence ID" value="NZ_SLXQ01000001.1"/>
</dbReference>
<keyword evidence="7 9" id="KW-0472">Membrane</keyword>
<evidence type="ECO:0000256" key="1">
    <source>
        <dbReference type="ARBA" id="ARBA00004651"/>
    </source>
</evidence>
<feature type="transmembrane region" description="Helical" evidence="9">
    <location>
        <begin position="16"/>
        <end position="35"/>
    </location>
</feature>
<feature type="transmembrane region" description="Helical" evidence="9">
    <location>
        <begin position="406"/>
        <end position="424"/>
    </location>
</feature>
<feature type="transmembrane region" description="Helical" evidence="9">
    <location>
        <begin position="234"/>
        <end position="255"/>
    </location>
</feature>
<dbReference type="OrthoDB" id="9775735at2"/>
<feature type="transmembrane region" description="Helical" evidence="9">
    <location>
        <begin position="476"/>
        <end position="497"/>
    </location>
</feature>
<feature type="transmembrane region" description="Helical" evidence="9">
    <location>
        <begin position="150"/>
        <end position="168"/>
    </location>
</feature>
<feature type="transmembrane region" description="Helical" evidence="9">
    <location>
        <begin position="95"/>
        <end position="115"/>
    </location>
</feature>
<keyword evidence="11" id="KW-1185">Reference proteome</keyword>
<organism evidence="10 11">
    <name type="scientific">Tamaricihabitans halophyticus</name>
    <dbReference type="NCBI Taxonomy" id="1262583"/>
    <lineage>
        <taxon>Bacteria</taxon>
        <taxon>Bacillati</taxon>
        <taxon>Actinomycetota</taxon>
        <taxon>Actinomycetes</taxon>
        <taxon>Pseudonocardiales</taxon>
        <taxon>Pseudonocardiaceae</taxon>
        <taxon>Tamaricihabitans</taxon>
    </lineage>
</organism>
<evidence type="ECO:0000256" key="4">
    <source>
        <dbReference type="ARBA" id="ARBA00022475"/>
    </source>
</evidence>
<protein>
    <submittedName>
        <fullName evidence="10">Choline/carnitine/betaine transport</fullName>
    </submittedName>
</protein>
<feature type="transmembrane region" description="Helical" evidence="9">
    <location>
        <begin position="322"/>
        <end position="342"/>
    </location>
</feature>
<dbReference type="PANTHER" id="PTHR30047">
    <property type="entry name" value="HIGH-AFFINITY CHOLINE TRANSPORT PROTEIN-RELATED"/>
    <property type="match status" value="1"/>
</dbReference>
<comment type="subcellular location">
    <subcellularLocation>
        <location evidence="1">Cell membrane</location>
        <topology evidence="1">Multi-pass membrane protein</topology>
    </subcellularLocation>
</comment>
<dbReference type="GO" id="GO:0005886">
    <property type="term" value="C:plasma membrane"/>
    <property type="evidence" value="ECO:0007669"/>
    <property type="project" value="UniProtKB-SubCell"/>
</dbReference>
<feature type="region of interest" description="Disordered" evidence="8">
    <location>
        <begin position="512"/>
        <end position="544"/>
    </location>
</feature>
<reference evidence="10 11" key="1">
    <citation type="submission" date="2019-03" db="EMBL/GenBank/DDBJ databases">
        <title>Genomic Encyclopedia of Type Strains, Phase IV (KMG-IV): sequencing the most valuable type-strain genomes for metagenomic binning, comparative biology and taxonomic classification.</title>
        <authorList>
            <person name="Goeker M."/>
        </authorList>
    </citation>
    <scope>NUCLEOTIDE SEQUENCE [LARGE SCALE GENOMIC DNA]</scope>
    <source>
        <strain evidence="10 11">DSM 45765</strain>
    </source>
</reference>
<evidence type="ECO:0000256" key="8">
    <source>
        <dbReference type="SAM" id="MobiDB-lite"/>
    </source>
</evidence>
<name>A0A4R2R360_9PSEU</name>
<evidence type="ECO:0000256" key="6">
    <source>
        <dbReference type="ARBA" id="ARBA00022989"/>
    </source>
</evidence>
<feature type="transmembrane region" description="Helical" evidence="9">
    <location>
        <begin position="195"/>
        <end position="214"/>
    </location>
</feature>